<evidence type="ECO:0000313" key="3">
    <source>
        <dbReference type="Proteomes" id="UP000800092"/>
    </source>
</evidence>
<dbReference type="OrthoDB" id="5386133at2759"/>
<dbReference type="Proteomes" id="UP000800092">
    <property type="component" value="Unassembled WGS sequence"/>
</dbReference>
<gene>
    <name evidence="2" type="ORF">EV356DRAFT_383128</name>
</gene>
<evidence type="ECO:0000256" key="1">
    <source>
        <dbReference type="SAM" id="MobiDB-lite"/>
    </source>
</evidence>
<proteinExistence type="predicted"/>
<dbReference type="AlphaFoldDB" id="A0A6A6HI14"/>
<sequence length="251" mass="28296">MQWFLYDFFGVIVDPRTVRRSFERRKWSRKALKAASIQKNDFARAEWISRLKEYHADQLVFVDESAGNGVTGDMKKGFCEREAPAIEKKEISIDAPTKVEEDQPVMEEQLTMDAQLTETHVIPPLDGQSEGQDDHDGQLSNGQLPEGQLPEGQLPLPTTLPIPPALPVNMKRDARWSVLPAYTIGNGYLPGFLVVQGTVNEEMFAEWLRQQVLPHCTPFPGPRCVLVMDPAGIHQTQVSFATFLFPLHSVR</sequence>
<dbReference type="EMBL" id="ML991779">
    <property type="protein sequence ID" value="KAF2237677.1"/>
    <property type="molecule type" value="Genomic_DNA"/>
</dbReference>
<dbReference type="InterPro" id="IPR036397">
    <property type="entry name" value="RNaseH_sf"/>
</dbReference>
<name>A0A6A6HI14_VIRVR</name>
<evidence type="ECO:0008006" key="4">
    <source>
        <dbReference type="Google" id="ProtNLM"/>
    </source>
</evidence>
<dbReference type="PANTHER" id="PTHR46564:SF1">
    <property type="entry name" value="TRANSPOSASE"/>
    <property type="match status" value="1"/>
</dbReference>
<organism evidence="2 3">
    <name type="scientific">Viridothelium virens</name>
    <name type="common">Speckled blister lichen</name>
    <name type="synonym">Trypethelium virens</name>
    <dbReference type="NCBI Taxonomy" id="1048519"/>
    <lineage>
        <taxon>Eukaryota</taxon>
        <taxon>Fungi</taxon>
        <taxon>Dikarya</taxon>
        <taxon>Ascomycota</taxon>
        <taxon>Pezizomycotina</taxon>
        <taxon>Dothideomycetes</taxon>
        <taxon>Dothideomycetes incertae sedis</taxon>
        <taxon>Trypetheliales</taxon>
        <taxon>Trypetheliaceae</taxon>
        <taxon>Viridothelium</taxon>
    </lineage>
</organism>
<evidence type="ECO:0000313" key="2">
    <source>
        <dbReference type="EMBL" id="KAF2237677.1"/>
    </source>
</evidence>
<dbReference type="PANTHER" id="PTHR46564">
    <property type="entry name" value="TRANSPOSASE"/>
    <property type="match status" value="1"/>
</dbReference>
<feature type="region of interest" description="Disordered" evidence="1">
    <location>
        <begin position="123"/>
        <end position="153"/>
    </location>
</feature>
<accession>A0A6A6HI14</accession>
<keyword evidence="3" id="KW-1185">Reference proteome</keyword>
<dbReference type="Gene3D" id="3.30.420.10">
    <property type="entry name" value="Ribonuclease H-like superfamily/Ribonuclease H"/>
    <property type="match status" value="1"/>
</dbReference>
<reference evidence="2" key="1">
    <citation type="journal article" date="2020" name="Stud. Mycol.">
        <title>101 Dothideomycetes genomes: a test case for predicting lifestyles and emergence of pathogens.</title>
        <authorList>
            <person name="Haridas S."/>
            <person name="Albert R."/>
            <person name="Binder M."/>
            <person name="Bloem J."/>
            <person name="Labutti K."/>
            <person name="Salamov A."/>
            <person name="Andreopoulos B."/>
            <person name="Baker S."/>
            <person name="Barry K."/>
            <person name="Bills G."/>
            <person name="Bluhm B."/>
            <person name="Cannon C."/>
            <person name="Castanera R."/>
            <person name="Culley D."/>
            <person name="Daum C."/>
            <person name="Ezra D."/>
            <person name="Gonzalez J."/>
            <person name="Henrissat B."/>
            <person name="Kuo A."/>
            <person name="Liang C."/>
            <person name="Lipzen A."/>
            <person name="Lutzoni F."/>
            <person name="Magnuson J."/>
            <person name="Mondo S."/>
            <person name="Nolan M."/>
            <person name="Ohm R."/>
            <person name="Pangilinan J."/>
            <person name="Park H.-J."/>
            <person name="Ramirez L."/>
            <person name="Alfaro M."/>
            <person name="Sun H."/>
            <person name="Tritt A."/>
            <person name="Yoshinaga Y."/>
            <person name="Zwiers L.-H."/>
            <person name="Turgeon B."/>
            <person name="Goodwin S."/>
            <person name="Spatafora J."/>
            <person name="Crous P."/>
            <person name="Grigoriev I."/>
        </authorList>
    </citation>
    <scope>NUCLEOTIDE SEQUENCE</scope>
    <source>
        <strain evidence="2">Tuck. ex Michener</strain>
    </source>
</reference>
<protein>
    <recommendedName>
        <fullName evidence="4">Tc1-like transposase DDE domain-containing protein</fullName>
    </recommendedName>
</protein>
<dbReference type="GO" id="GO:0003676">
    <property type="term" value="F:nucleic acid binding"/>
    <property type="evidence" value="ECO:0007669"/>
    <property type="project" value="InterPro"/>
</dbReference>